<dbReference type="OrthoDB" id="9806342at2"/>
<dbReference type="SUPFAM" id="SSF88713">
    <property type="entry name" value="Glycoside hydrolase/deacetylase"/>
    <property type="match status" value="1"/>
</dbReference>
<sequence>MNQRLVNSYYQIKPYIPRSLQIMIRSRVTLLKKWVYRNTWPIDRDAARTPATWSGWPEESHFALVLTHDVDTVTGQDKCGELAEIEKCLGFRSSFNFVITNKVSHELRNLLEKDGFEVGIHGLWHDRSLYKSRGDFDYQAGIINTYLKKWGSVGFRSPSMHHNLEWLHGLDIAYDASTFDTDPFEPQPDGVRTIFPFWVSAHHSDNNKGYVELPYTLPQDFTLFVLFKEKSIDIWKRKLDWIFEHGGMALVNTHPDYMDFTNKAKNCSSYSVDYYIEFLEYVKTRYGNCCWHVLPRDLASFWTEKSHKERRERQ</sequence>
<dbReference type="RefSeq" id="WP_011736699.1">
    <property type="nucleotide sequence ID" value="NC_008609.1"/>
</dbReference>
<dbReference type="InterPro" id="IPR011330">
    <property type="entry name" value="Glyco_hydro/deAcase_b/a-brl"/>
</dbReference>
<dbReference type="Proteomes" id="UP000006732">
    <property type="component" value="Chromosome"/>
</dbReference>
<dbReference type="AlphaFoldDB" id="A1ASZ3"/>
<dbReference type="KEGG" id="ppd:Ppro_2866"/>
<keyword evidence="2" id="KW-1185">Reference proteome</keyword>
<protein>
    <recommendedName>
        <fullName evidence="3">Polysaccharide deacetylase</fullName>
    </recommendedName>
</protein>
<dbReference type="GO" id="GO:0005975">
    <property type="term" value="P:carbohydrate metabolic process"/>
    <property type="evidence" value="ECO:0007669"/>
    <property type="project" value="InterPro"/>
</dbReference>
<name>A1ASZ3_PELPD</name>
<dbReference type="Gene3D" id="3.20.20.370">
    <property type="entry name" value="Glycoside hydrolase/deacetylase"/>
    <property type="match status" value="1"/>
</dbReference>
<accession>A1ASZ3</accession>
<proteinExistence type="predicted"/>
<evidence type="ECO:0000313" key="1">
    <source>
        <dbReference type="EMBL" id="ABL00464.1"/>
    </source>
</evidence>
<dbReference type="STRING" id="338966.Ppro_2866"/>
<gene>
    <name evidence="1" type="ordered locus">Ppro_2866</name>
</gene>
<dbReference type="HOGENOM" id="CLU_896470_0_0_7"/>
<dbReference type="eggNOG" id="COG0726">
    <property type="taxonomic scope" value="Bacteria"/>
</dbReference>
<reference evidence="1 2" key="1">
    <citation type="submission" date="2006-10" db="EMBL/GenBank/DDBJ databases">
        <title>Complete sequence of chromosome of Pelobacter propionicus DSM 2379.</title>
        <authorList>
            <consortium name="US DOE Joint Genome Institute"/>
            <person name="Copeland A."/>
            <person name="Lucas S."/>
            <person name="Lapidus A."/>
            <person name="Barry K."/>
            <person name="Detter J.C."/>
            <person name="Glavina del Rio T."/>
            <person name="Hammon N."/>
            <person name="Israni S."/>
            <person name="Dalin E."/>
            <person name="Tice H."/>
            <person name="Pitluck S."/>
            <person name="Saunders E."/>
            <person name="Brettin T."/>
            <person name="Bruce D."/>
            <person name="Han C."/>
            <person name="Tapia R."/>
            <person name="Schmutz J."/>
            <person name="Larimer F."/>
            <person name="Land M."/>
            <person name="Hauser L."/>
            <person name="Kyrpides N."/>
            <person name="Kim E."/>
            <person name="Lovley D."/>
            <person name="Richardson P."/>
        </authorList>
    </citation>
    <scope>NUCLEOTIDE SEQUENCE [LARGE SCALE GENOMIC DNA]</scope>
    <source>
        <strain evidence="2">DSM 2379 / NBRC 103807 / OttBd1</strain>
    </source>
</reference>
<organism evidence="1 2">
    <name type="scientific">Pelobacter propionicus (strain DSM 2379 / NBRC 103807 / OttBd1)</name>
    <dbReference type="NCBI Taxonomy" id="338966"/>
    <lineage>
        <taxon>Bacteria</taxon>
        <taxon>Pseudomonadati</taxon>
        <taxon>Thermodesulfobacteriota</taxon>
        <taxon>Desulfuromonadia</taxon>
        <taxon>Desulfuromonadales</taxon>
        <taxon>Desulfuromonadaceae</taxon>
        <taxon>Pelobacter</taxon>
    </lineage>
</organism>
<evidence type="ECO:0008006" key="3">
    <source>
        <dbReference type="Google" id="ProtNLM"/>
    </source>
</evidence>
<dbReference type="EMBL" id="CP000482">
    <property type="protein sequence ID" value="ABL00464.1"/>
    <property type="molecule type" value="Genomic_DNA"/>
</dbReference>
<evidence type="ECO:0000313" key="2">
    <source>
        <dbReference type="Proteomes" id="UP000006732"/>
    </source>
</evidence>